<dbReference type="InterPro" id="IPR024168">
    <property type="entry name" value="Catalase_SrpA-type_pred"/>
</dbReference>
<keyword evidence="3" id="KW-1185">Reference proteome</keyword>
<dbReference type="Proteomes" id="UP000886523">
    <property type="component" value="Unassembled WGS sequence"/>
</dbReference>
<dbReference type="GO" id="GO:0042542">
    <property type="term" value="P:response to hydrogen peroxide"/>
    <property type="evidence" value="ECO:0007669"/>
    <property type="project" value="TreeGrafter"/>
</dbReference>
<protein>
    <recommendedName>
        <fullName evidence="1">Catalase core domain-containing protein</fullName>
    </recommendedName>
</protein>
<dbReference type="AlphaFoldDB" id="A0A9P6DRY8"/>
<dbReference type="PANTHER" id="PTHR11465:SF62">
    <property type="entry name" value="CATALASE T"/>
    <property type="match status" value="1"/>
</dbReference>
<dbReference type="EMBL" id="MU128998">
    <property type="protein sequence ID" value="KAF9511582.1"/>
    <property type="molecule type" value="Genomic_DNA"/>
</dbReference>
<reference evidence="2" key="1">
    <citation type="journal article" date="2020" name="Nat. Commun.">
        <title>Large-scale genome sequencing of mycorrhizal fungi provides insights into the early evolution of symbiotic traits.</title>
        <authorList>
            <person name="Miyauchi S."/>
            <person name="Kiss E."/>
            <person name="Kuo A."/>
            <person name="Drula E."/>
            <person name="Kohler A."/>
            <person name="Sanchez-Garcia M."/>
            <person name="Morin E."/>
            <person name="Andreopoulos B."/>
            <person name="Barry K.W."/>
            <person name="Bonito G."/>
            <person name="Buee M."/>
            <person name="Carver A."/>
            <person name="Chen C."/>
            <person name="Cichocki N."/>
            <person name="Clum A."/>
            <person name="Culley D."/>
            <person name="Crous P.W."/>
            <person name="Fauchery L."/>
            <person name="Girlanda M."/>
            <person name="Hayes R.D."/>
            <person name="Keri Z."/>
            <person name="LaButti K."/>
            <person name="Lipzen A."/>
            <person name="Lombard V."/>
            <person name="Magnuson J."/>
            <person name="Maillard F."/>
            <person name="Murat C."/>
            <person name="Nolan M."/>
            <person name="Ohm R.A."/>
            <person name="Pangilinan J."/>
            <person name="Pereira M.F."/>
            <person name="Perotto S."/>
            <person name="Peter M."/>
            <person name="Pfister S."/>
            <person name="Riley R."/>
            <person name="Sitrit Y."/>
            <person name="Stielow J.B."/>
            <person name="Szollosi G."/>
            <person name="Zifcakova L."/>
            <person name="Stursova M."/>
            <person name="Spatafora J.W."/>
            <person name="Tedersoo L."/>
            <person name="Vaario L.M."/>
            <person name="Yamada A."/>
            <person name="Yan M."/>
            <person name="Wang P."/>
            <person name="Xu J."/>
            <person name="Bruns T."/>
            <person name="Baldrian P."/>
            <person name="Vilgalys R."/>
            <person name="Dunand C."/>
            <person name="Henrissat B."/>
            <person name="Grigoriev I.V."/>
            <person name="Hibbett D."/>
            <person name="Nagy L.G."/>
            <person name="Martin F.M."/>
        </authorList>
    </citation>
    <scope>NUCLEOTIDE SEQUENCE</scope>
    <source>
        <strain evidence="2">UP504</strain>
    </source>
</reference>
<dbReference type="OrthoDB" id="2379805at2759"/>
<dbReference type="GO" id="GO:0042744">
    <property type="term" value="P:hydrogen peroxide catabolic process"/>
    <property type="evidence" value="ECO:0007669"/>
    <property type="project" value="TreeGrafter"/>
</dbReference>
<dbReference type="Pfam" id="PF00199">
    <property type="entry name" value="Catalase"/>
    <property type="match status" value="1"/>
</dbReference>
<dbReference type="PANTHER" id="PTHR11465">
    <property type="entry name" value="CATALASE"/>
    <property type="match status" value="1"/>
</dbReference>
<dbReference type="InterPro" id="IPR020835">
    <property type="entry name" value="Catalase_sf"/>
</dbReference>
<dbReference type="GO" id="GO:0005777">
    <property type="term" value="C:peroxisome"/>
    <property type="evidence" value="ECO:0007669"/>
    <property type="project" value="TreeGrafter"/>
</dbReference>
<name>A0A9P6DRY8_9AGAM</name>
<feature type="domain" description="Catalase core" evidence="1">
    <location>
        <begin position="4"/>
        <end position="312"/>
    </location>
</feature>
<dbReference type="CDD" id="cd08153">
    <property type="entry name" value="srpA_like"/>
    <property type="match status" value="1"/>
</dbReference>
<evidence type="ECO:0000313" key="3">
    <source>
        <dbReference type="Proteomes" id="UP000886523"/>
    </source>
</evidence>
<gene>
    <name evidence="2" type="ORF">BS47DRAFT_1160444</name>
</gene>
<dbReference type="SUPFAM" id="SSF56634">
    <property type="entry name" value="Heme-dependent catalase-like"/>
    <property type="match status" value="1"/>
</dbReference>
<dbReference type="PROSITE" id="PS51402">
    <property type="entry name" value="CATALASE_3"/>
    <property type="match status" value="1"/>
</dbReference>
<dbReference type="Gene3D" id="1.20.1280.120">
    <property type="match status" value="1"/>
</dbReference>
<evidence type="ECO:0000313" key="2">
    <source>
        <dbReference type="EMBL" id="KAF9511582.1"/>
    </source>
</evidence>
<dbReference type="SMART" id="SM01060">
    <property type="entry name" value="Catalase"/>
    <property type="match status" value="1"/>
</dbReference>
<dbReference type="GO" id="GO:0020037">
    <property type="term" value="F:heme binding"/>
    <property type="evidence" value="ECO:0007669"/>
    <property type="project" value="InterPro"/>
</dbReference>
<dbReference type="PIRSF" id="PIRSF000296">
    <property type="entry name" value="SrpA"/>
    <property type="match status" value="1"/>
</dbReference>
<dbReference type="InterPro" id="IPR011614">
    <property type="entry name" value="Catalase_core"/>
</dbReference>
<organism evidence="2 3">
    <name type="scientific">Hydnum rufescens UP504</name>
    <dbReference type="NCBI Taxonomy" id="1448309"/>
    <lineage>
        <taxon>Eukaryota</taxon>
        <taxon>Fungi</taxon>
        <taxon>Dikarya</taxon>
        <taxon>Basidiomycota</taxon>
        <taxon>Agaricomycotina</taxon>
        <taxon>Agaricomycetes</taxon>
        <taxon>Cantharellales</taxon>
        <taxon>Hydnaceae</taxon>
        <taxon>Hydnum</taxon>
    </lineage>
</organism>
<dbReference type="GO" id="GO:0004096">
    <property type="term" value="F:catalase activity"/>
    <property type="evidence" value="ECO:0007669"/>
    <property type="project" value="InterPro"/>
</dbReference>
<dbReference type="InterPro" id="IPR018028">
    <property type="entry name" value="Catalase"/>
</dbReference>
<dbReference type="GO" id="GO:0005739">
    <property type="term" value="C:mitochondrion"/>
    <property type="evidence" value="ECO:0007669"/>
    <property type="project" value="TreeGrafter"/>
</dbReference>
<dbReference type="PRINTS" id="PR00067">
    <property type="entry name" value="CATALASE"/>
</dbReference>
<evidence type="ECO:0000259" key="1">
    <source>
        <dbReference type="SMART" id="SM01060"/>
    </source>
</evidence>
<proteinExistence type="predicted"/>
<accession>A0A9P6DRY8</accession>
<comment type="caution">
    <text evidence="2">The sequence shown here is derived from an EMBL/GenBank/DDBJ whole genome shotgun (WGS) entry which is preliminary data.</text>
</comment>
<dbReference type="Gene3D" id="2.40.180.10">
    <property type="entry name" value="Catalase core domain"/>
    <property type="match status" value="1"/>
</dbReference>
<sequence length="312" mass="34158">MSPTNENLTKLSQDLITQFQSQFGKNPGLRPNHARGVLLTGTFIPSSSAPTLSSAPHFNQSSTPVTVRFSSATGVPLIRDSNPKANPRALSLRFHLGDRGRADIISHSVNGFATRTGEEFLEFMRAGVASPDGGPSPSPLDTFLDAHPATRLFVDTPRPSPSSFAREAYYGVHAYKFTNKDGKAQFARYRFAPDGGVDHLDDATTKTKGSDFLYNELNTRISQGPVSFQLLAQIAEEGDTVDDATVAWPEERQVLDLGKVTLNAFVEDDSKEQKQIIFDPIPRVQGIEPSDDPLLELRAALYLRSGRERRAA</sequence>